<reference evidence="8" key="2">
    <citation type="journal article" date="2023" name="Curr. Microbiol.">
        <title>Granulicatella seriolae sp. nov., a Novel Facultative Anaerobe Isolated from Yellowtail Marine Fish.</title>
        <authorList>
            <person name="Lee M."/>
            <person name="Choi Y.J."/>
            <person name="Farooq A."/>
            <person name="Jeong J.B."/>
            <person name="Jung M.Y."/>
        </authorList>
    </citation>
    <scope>NUCLEOTIDE SEQUENCE</scope>
    <source>
        <strain evidence="8">S8</strain>
    </source>
</reference>
<keyword evidence="9" id="KW-1185">Reference proteome</keyword>
<dbReference type="RefSeq" id="WP_256944772.1">
    <property type="nucleotide sequence ID" value="NZ_JANHNZ010000002.1"/>
</dbReference>
<evidence type="ECO:0000313" key="9">
    <source>
        <dbReference type="Proteomes" id="UP001059480"/>
    </source>
</evidence>
<organism evidence="8 9">
    <name type="scientific">Granulicatella seriolae</name>
    <dbReference type="NCBI Taxonomy" id="2967226"/>
    <lineage>
        <taxon>Bacteria</taxon>
        <taxon>Bacillati</taxon>
        <taxon>Bacillota</taxon>
        <taxon>Bacilli</taxon>
        <taxon>Lactobacillales</taxon>
        <taxon>Carnobacteriaceae</taxon>
        <taxon>Granulicatella</taxon>
    </lineage>
</organism>
<evidence type="ECO:0000259" key="7">
    <source>
        <dbReference type="Pfam" id="PF06560"/>
    </source>
</evidence>
<reference evidence="8" key="1">
    <citation type="submission" date="2022-07" db="EMBL/GenBank/DDBJ databases">
        <authorList>
            <person name="Jung M.-Y."/>
            <person name="Lee M."/>
        </authorList>
    </citation>
    <scope>NUCLEOTIDE SEQUENCE</scope>
    <source>
        <strain evidence="8">S8</strain>
    </source>
</reference>
<evidence type="ECO:0000256" key="5">
    <source>
        <dbReference type="ARBA" id="ARBA00023152"/>
    </source>
</evidence>
<dbReference type="InterPro" id="IPR014710">
    <property type="entry name" value="RmlC-like_jellyroll"/>
</dbReference>
<evidence type="ECO:0000256" key="3">
    <source>
        <dbReference type="ARBA" id="ARBA00011952"/>
    </source>
</evidence>
<evidence type="ECO:0000313" key="8">
    <source>
        <dbReference type="EMBL" id="MCQ9209665.1"/>
    </source>
</evidence>
<gene>
    <name evidence="8" type="ORF">NPA36_03795</name>
</gene>
<keyword evidence="5" id="KW-0324">Glycolysis</keyword>
<dbReference type="Gene3D" id="2.60.120.10">
    <property type="entry name" value="Jelly Rolls"/>
    <property type="match status" value="1"/>
</dbReference>
<keyword evidence="8" id="KW-0413">Isomerase</keyword>
<dbReference type="GO" id="GO:0016853">
    <property type="term" value="F:isomerase activity"/>
    <property type="evidence" value="ECO:0007669"/>
    <property type="project" value="UniProtKB-KW"/>
</dbReference>
<protein>
    <recommendedName>
        <fullName evidence="3">glucose-6-phosphate isomerase</fullName>
        <ecNumber evidence="3">5.3.1.9</ecNumber>
    </recommendedName>
</protein>
<keyword evidence="4" id="KW-0312">Gluconeogenesis</keyword>
<dbReference type="InterPro" id="IPR010551">
    <property type="entry name" value="G6P_isomerase_prok"/>
</dbReference>
<evidence type="ECO:0000256" key="2">
    <source>
        <dbReference type="ARBA" id="ARBA00006542"/>
    </source>
</evidence>
<comment type="caution">
    <text evidence="8">The sequence shown here is derived from an EMBL/GenBank/DDBJ whole genome shotgun (WGS) entry which is preliminary data.</text>
</comment>
<evidence type="ECO:0000256" key="4">
    <source>
        <dbReference type="ARBA" id="ARBA00022432"/>
    </source>
</evidence>
<evidence type="ECO:0000256" key="6">
    <source>
        <dbReference type="ARBA" id="ARBA00029321"/>
    </source>
</evidence>
<dbReference type="EC" id="5.3.1.9" evidence="3"/>
<name>A0ABT1WMG8_9LACT</name>
<reference evidence="8" key="3">
    <citation type="journal article" date="2023" name="Microbiol. Resour. Announc.">
        <title>Draft Genome Sequence of Granulicatella sp. Strain S8, Isolated from a Marine Fish, Seriola quinqueradiata.</title>
        <authorList>
            <person name="Lee M."/>
            <person name="Farooq A."/>
            <person name="Jeong J.B."/>
            <person name="Jung M.Y."/>
        </authorList>
    </citation>
    <scope>NUCLEOTIDE SEQUENCE</scope>
    <source>
        <strain evidence="8">S8</strain>
    </source>
</reference>
<evidence type="ECO:0000256" key="1">
    <source>
        <dbReference type="ARBA" id="ARBA00004926"/>
    </source>
</evidence>
<comment type="pathway">
    <text evidence="1">Carbohydrate degradation; glycolysis; D-glyceraldehyde 3-phosphate and glycerone phosphate from D-glucose: step 2/4.</text>
</comment>
<dbReference type="SUPFAM" id="SSF51182">
    <property type="entry name" value="RmlC-like cupins"/>
    <property type="match status" value="1"/>
</dbReference>
<comment type="similarity">
    <text evidence="2">Belongs to the archaeal-type GPI family.</text>
</comment>
<feature type="domain" description="Glucose-6-phosphate isomerase prokaryote" evidence="7">
    <location>
        <begin position="52"/>
        <end position="195"/>
    </location>
</feature>
<proteinExistence type="inferred from homology"/>
<dbReference type="Pfam" id="PF06560">
    <property type="entry name" value="GPI"/>
    <property type="match status" value="1"/>
</dbReference>
<sequence>MNFYPGFDIRVDEEKMMFEYGEETFGLEVERRRMDDIRKSLRNANSNGPEIPYAIAMDVGKKRDLKDLINRSLLYGAVIYSKGRFGQEPVRSQGHIHSVSASCGSSTPEVYEIWSGEAIIYMQESAKDNPGKCFAVYAGVGDLVIVPPFWAHYTVNANPNQNMSFGAWCIRDYGFDYEEVRSHGGLAYFPILDVEDKISWTKNESYKAPNICLQKAREYPEFGLKSGVPIYTQYEGDRELFTFVTNPQANPTLWQDFEP</sequence>
<accession>A0ABT1WMG8</accession>
<comment type="catalytic activity">
    <reaction evidence="6">
        <text>alpha-D-glucose 6-phosphate = beta-D-fructose 6-phosphate</text>
        <dbReference type="Rhea" id="RHEA:11816"/>
        <dbReference type="ChEBI" id="CHEBI:57634"/>
        <dbReference type="ChEBI" id="CHEBI:58225"/>
        <dbReference type="EC" id="5.3.1.9"/>
    </reaction>
</comment>
<dbReference type="Proteomes" id="UP001059480">
    <property type="component" value="Unassembled WGS sequence"/>
</dbReference>
<dbReference type="EMBL" id="JANHNZ010000002">
    <property type="protein sequence ID" value="MCQ9209665.1"/>
    <property type="molecule type" value="Genomic_DNA"/>
</dbReference>
<dbReference type="InterPro" id="IPR011051">
    <property type="entry name" value="RmlC_Cupin_sf"/>
</dbReference>